<feature type="transmembrane region" description="Helical" evidence="8">
    <location>
        <begin position="502"/>
        <end position="526"/>
    </location>
</feature>
<dbReference type="EMBL" id="JANBPK010000791">
    <property type="protein sequence ID" value="KAJ2931924.1"/>
    <property type="molecule type" value="Genomic_DNA"/>
</dbReference>
<comment type="caution">
    <text evidence="9">The sequence shown here is derived from an EMBL/GenBank/DDBJ whole genome shotgun (WGS) entry which is preliminary data.</text>
</comment>
<feature type="transmembrane region" description="Helical" evidence="8">
    <location>
        <begin position="743"/>
        <end position="762"/>
    </location>
</feature>
<keyword evidence="2" id="KW-0813">Transport</keyword>
<proteinExistence type="predicted"/>
<protein>
    <recommendedName>
        <fullName evidence="11">Potassium transport protein</fullName>
    </recommendedName>
</protein>
<feature type="transmembrane region" description="Helical" evidence="8">
    <location>
        <begin position="110"/>
        <end position="131"/>
    </location>
</feature>
<dbReference type="PANTHER" id="PTHR31064:SF30">
    <property type="entry name" value="HIGH-AFFINITY POTASSIUM TRANSPORT PROTEIN-RELATED"/>
    <property type="match status" value="1"/>
</dbReference>
<feature type="region of interest" description="Disordered" evidence="7">
    <location>
        <begin position="816"/>
        <end position="838"/>
    </location>
</feature>
<feature type="transmembrane region" description="Helical" evidence="8">
    <location>
        <begin position="640"/>
        <end position="661"/>
    </location>
</feature>
<feature type="non-terminal residue" evidence="9">
    <location>
        <position position="1"/>
    </location>
</feature>
<keyword evidence="6 8" id="KW-0472">Membrane</keyword>
<sequence length="838" mass="94216">MERKYTSMPTLPKLNTNVPQNEALADSALENTKQAPSTKLLDYFLEHVTFYRIHLAAFILIPLVTSGVFYASNGRFHISFIDSLFICYSSMTVTGLSTINLSTLTPWQQVILYFLMTIGDITIVSWVMVLIRKRYFRTHCEYVATMRKRRKMRRGPKRSRSMFLKSISSPIAAFRPQAVPEREKSNDEQLDNEGAGPDLSRSPELNGGRFTRPGISIMVPTPGGSYSEQTRLPRPPPTAIPEAPEENEDQPISDARTFSSSPAAASVQLPEVEQDLGIGMLSPVTDYGVTSGTDFGVTSLGSPRTVHYHPMMDIVGGRPQPKRGATMLTNRHTMSPTSHHAKDEGFGGFPGPVQLMNRLARRAAPRTYNKLERKLTITSYQTLDENQAKWLNFSGLIVQRNSDFRVDSLTDEQLEQVGGAEYGALRLLSYLVPGYFIGFQLLSFTLFAPWFSTTSQYDEIFEAQPRLVNKTWFSLFQVMAAYTGGGMSLVDMGMVPFQRAYLMVFGMMISILAGNHALPIFMRLIIWIMSKFTTDGTAADQALDFLLQHPRRCYLYLFVSIFIGTQFLRADISYSFPSHQTWFLGICLALFSLIEWGSFLVLNIGIPAYESIPAGVRVLAGLFQGLAARASGFSIVPLSLMAPALLFLYVVMMYIAIYPVALSIRSTNVYEERSLGVFEAPPDDEDEEPAELNAINSRNERIGRYLGWHLRRQMSIDIWWLVWAVFLVCIIERGNLMDEEKKWFDVFRVIFELVSAFGGIGLTLGDNFSFVGSFKPLSKLIVIIIMIRGRHRGLPVAVDRAVQLPKEMVTAKKPMQFNEKQPNSTAEAQEPNPIIRMA</sequence>
<evidence type="ECO:0000256" key="4">
    <source>
        <dbReference type="ARBA" id="ARBA00022989"/>
    </source>
</evidence>
<reference evidence="9" key="1">
    <citation type="submission" date="2022-06" db="EMBL/GenBank/DDBJ databases">
        <title>Genome Sequence of Candolleomyces eurysporus.</title>
        <authorList>
            <person name="Buettner E."/>
        </authorList>
    </citation>
    <scope>NUCLEOTIDE SEQUENCE</scope>
    <source>
        <strain evidence="9">VTCC 930004</strain>
    </source>
</reference>
<dbReference type="PANTHER" id="PTHR31064">
    <property type="entry name" value="POTASSIUM TRANSPORT PROTEIN DDB_G0292412-RELATED"/>
    <property type="match status" value="1"/>
</dbReference>
<dbReference type="GO" id="GO:0030007">
    <property type="term" value="P:intracellular potassium ion homeostasis"/>
    <property type="evidence" value="ECO:0007669"/>
    <property type="project" value="TreeGrafter"/>
</dbReference>
<feature type="transmembrane region" description="Helical" evidence="8">
    <location>
        <begin position="50"/>
        <end position="71"/>
    </location>
</feature>
<keyword evidence="10" id="KW-1185">Reference proteome</keyword>
<evidence type="ECO:0000256" key="1">
    <source>
        <dbReference type="ARBA" id="ARBA00004141"/>
    </source>
</evidence>
<feature type="transmembrane region" description="Helical" evidence="8">
    <location>
        <begin position="471"/>
        <end position="490"/>
    </location>
</feature>
<feature type="transmembrane region" description="Helical" evidence="8">
    <location>
        <begin position="612"/>
        <end position="628"/>
    </location>
</feature>
<evidence type="ECO:0000256" key="7">
    <source>
        <dbReference type="SAM" id="MobiDB-lite"/>
    </source>
</evidence>
<dbReference type="Proteomes" id="UP001140091">
    <property type="component" value="Unassembled WGS sequence"/>
</dbReference>
<accession>A0A9W8JD92</accession>
<evidence type="ECO:0000256" key="6">
    <source>
        <dbReference type="ARBA" id="ARBA00023136"/>
    </source>
</evidence>
<feature type="transmembrane region" description="Helical" evidence="8">
    <location>
        <begin position="83"/>
        <end position="104"/>
    </location>
</feature>
<keyword evidence="3 8" id="KW-0812">Transmembrane</keyword>
<dbReference type="AlphaFoldDB" id="A0A9W8JD92"/>
<dbReference type="GO" id="GO:1990573">
    <property type="term" value="P:potassium ion import across plasma membrane"/>
    <property type="evidence" value="ECO:0007669"/>
    <property type="project" value="TreeGrafter"/>
</dbReference>
<dbReference type="OrthoDB" id="9999863at2759"/>
<evidence type="ECO:0000256" key="8">
    <source>
        <dbReference type="SAM" id="Phobius"/>
    </source>
</evidence>
<feature type="transmembrane region" description="Helical" evidence="8">
    <location>
        <begin position="582"/>
        <end position="606"/>
    </location>
</feature>
<feature type="compositionally biased region" description="Polar residues" evidence="7">
    <location>
        <begin position="818"/>
        <end position="827"/>
    </location>
</feature>
<evidence type="ECO:0000256" key="2">
    <source>
        <dbReference type="ARBA" id="ARBA00022448"/>
    </source>
</evidence>
<dbReference type="InterPro" id="IPR003445">
    <property type="entry name" value="Cat_transpt"/>
</dbReference>
<evidence type="ECO:0000256" key="3">
    <source>
        <dbReference type="ARBA" id="ARBA00022692"/>
    </source>
</evidence>
<feature type="region of interest" description="Disordered" evidence="7">
    <location>
        <begin position="175"/>
        <end position="263"/>
    </location>
</feature>
<evidence type="ECO:0008006" key="11">
    <source>
        <dbReference type="Google" id="ProtNLM"/>
    </source>
</evidence>
<dbReference type="GO" id="GO:0140107">
    <property type="term" value="F:high-affinity potassium ion transmembrane transporter activity"/>
    <property type="evidence" value="ECO:0007669"/>
    <property type="project" value="TreeGrafter"/>
</dbReference>
<feature type="transmembrane region" description="Helical" evidence="8">
    <location>
        <begin position="430"/>
        <end position="451"/>
    </location>
</feature>
<keyword evidence="4 8" id="KW-1133">Transmembrane helix</keyword>
<organism evidence="9 10">
    <name type="scientific">Candolleomyces eurysporus</name>
    <dbReference type="NCBI Taxonomy" id="2828524"/>
    <lineage>
        <taxon>Eukaryota</taxon>
        <taxon>Fungi</taxon>
        <taxon>Dikarya</taxon>
        <taxon>Basidiomycota</taxon>
        <taxon>Agaricomycotina</taxon>
        <taxon>Agaricomycetes</taxon>
        <taxon>Agaricomycetidae</taxon>
        <taxon>Agaricales</taxon>
        <taxon>Agaricineae</taxon>
        <taxon>Psathyrellaceae</taxon>
        <taxon>Candolleomyces</taxon>
    </lineage>
</organism>
<dbReference type="GO" id="GO:0005886">
    <property type="term" value="C:plasma membrane"/>
    <property type="evidence" value="ECO:0007669"/>
    <property type="project" value="TreeGrafter"/>
</dbReference>
<gene>
    <name evidence="9" type="ORF">H1R20_g5183</name>
</gene>
<evidence type="ECO:0000256" key="5">
    <source>
        <dbReference type="ARBA" id="ARBA00023065"/>
    </source>
</evidence>
<comment type="subcellular location">
    <subcellularLocation>
        <location evidence="1">Membrane</location>
        <topology evidence="1">Multi-pass membrane protein</topology>
    </subcellularLocation>
</comment>
<keyword evidence="5" id="KW-0406">Ion transport</keyword>
<evidence type="ECO:0000313" key="9">
    <source>
        <dbReference type="EMBL" id="KAJ2931924.1"/>
    </source>
</evidence>
<feature type="transmembrane region" description="Helical" evidence="8">
    <location>
        <begin position="714"/>
        <end position="731"/>
    </location>
</feature>
<dbReference type="Pfam" id="PF02386">
    <property type="entry name" value="TrkH"/>
    <property type="match status" value="1"/>
</dbReference>
<feature type="transmembrane region" description="Helical" evidence="8">
    <location>
        <begin position="554"/>
        <end position="570"/>
    </location>
</feature>
<dbReference type="InterPro" id="IPR051143">
    <property type="entry name" value="TrkH_K-transport"/>
</dbReference>
<name>A0A9W8JD92_9AGAR</name>
<evidence type="ECO:0000313" key="10">
    <source>
        <dbReference type="Proteomes" id="UP001140091"/>
    </source>
</evidence>